<dbReference type="InterPro" id="IPR013785">
    <property type="entry name" value="Aldolase_TIM"/>
</dbReference>
<dbReference type="PANTHER" id="PTHR10683:SF40">
    <property type="entry name" value="FRUCTOSE-6-PHOSPHATE ALDOLASE 1-RELATED"/>
    <property type="match status" value="1"/>
</dbReference>
<reference evidence="2 3" key="1">
    <citation type="journal article" date="2016" name="Int. J. Syst. Evol. Microbiol.">
        <title>Acidipila dinghuensis sp. nov., an acidobacterium isolated from forest soil.</title>
        <authorList>
            <person name="Jiang Y.W."/>
            <person name="Wang J."/>
            <person name="Chen M.H."/>
            <person name="Lv Y.Y."/>
            <person name="Qiu L.H."/>
        </authorList>
    </citation>
    <scope>NUCLEOTIDE SEQUENCE [LARGE SCALE GENOMIC DNA]</scope>
    <source>
        <strain evidence="2 3">DHOF10</strain>
    </source>
</reference>
<dbReference type="SUPFAM" id="SSF51569">
    <property type="entry name" value="Aldolase"/>
    <property type="match status" value="1"/>
</dbReference>
<dbReference type="EMBL" id="SDMK01000001">
    <property type="protein sequence ID" value="RXS96691.1"/>
    <property type="molecule type" value="Genomic_DNA"/>
</dbReference>
<dbReference type="AlphaFoldDB" id="A0A4Q1SGM5"/>
<proteinExistence type="predicted"/>
<dbReference type="OrthoDB" id="9807051at2"/>
<dbReference type="EC" id="2.2.1.2" evidence="2"/>
<dbReference type="InterPro" id="IPR011861">
    <property type="entry name" value="Transald_staph-type"/>
</dbReference>
<dbReference type="Proteomes" id="UP000290253">
    <property type="component" value="Unassembled WGS sequence"/>
</dbReference>
<gene>
    <name evidence="2" type="ORF">ESZ00_01720</name>
</gene>
<dbReference type="Gene3D" id="3.20.20.70">
    <property type="entry name" value="Aldolase class I"/>
    <property type="match status" value="1"/>
</dbReference>
<keyword evidence="1" id="KW-0704">Schiff base</keyword>
<dbReference type="NCBIfam" id="TIGR02134">
    <property type="entry name" value="transald_staph"/>
    <property type="match status" value="1"/>
</dbReference>
<dbReference type="GO" id="GO:0005975">
    <property type="term" value="P:carbohydrate metabolic process"/>
    <property type="evidence" value="ECO:0007669"/>
    <property type="project" value="InterPro"/>
</dbReference>
<evidence type="ECO:0000256" key="1">
    <source>
        <dbReference type="ARBA" id="ARBA00023270"/>
    </source>
</evidence>
<organism evidence="2 3">
    <name type="scientific">Silvibacterium dinghuense</name>
    <dbReference type="NCBI Taxonomy" id="1560006"/>
    <lineage>
        <taxon>Bacteria</taxon>
        <taxon>Pseudomonadati</taxon>
        <taxon>Acidobacteriota</taxon>
        <taxon>Terriglobia</taxon>
        <taxon>Terriglobales</taxon>
        <taxon>Acidobacteriaceae</taxon>
        <taxon>Silvibacterium</taxon>
    </lineage>
</organism>
<name>A0A4Q1SGM5_9BACT</name>
<accession>A0A4Q1SGM5</accession>
<dbReference type="InterPro" id="IPR001585">
    <property type="entry name" value="TAL/FSA"/>
</dbReference>
<evidence type="ECO:0000313" key="3">
    <source>
        <dbReference type="Proteomes" id="UP000290253"/>
    </source>
</evidence>
<dbReference type="PANTHER" id="PTHR10683">
    <property type="entry name" value="TRANSALDOLASE"/>
    <property type="match status" value="1"/>
</dbReference>
<evidence type="ECO:0000313" key="2">
    <source>
        <dbReference type="EMBL" id="RXS96691.1"/>
    </source>
</evidence>
<dbReference type="GO" id="GO:0004801">
    <property type="term" value="F:transaldolase activity"/>
    <property type="evidence" value="ECO:0007669"/>
    <property type="project" value="UniProtKB-EC"/>
</dbReference>
<keyword evidence="3" id="KW-1185">Reference proteome</keyword>
<dbReference type="RefSeq" id="WP_129206441.1">
    <property type="nucleotide sequence ID" value="NZ_BMGU01000001.1"/>
</dbReference>
<protein>
    <submittedName>
        <fullName evidence="2">Transaldolase</fullName>
        <ecNumber evidence="2">2.2.1.2</ecNumber>
    </submittedName>
</protein>
<dbReference type="Pfam" id="PF00923">
    <property type="entry name" value="TAL_FSA"/>
    <property type="match status" value="1"/>
</dbReference>
<keyword evidence="2" id="KW-0808">Transferase</keyword>
<sequence>MPPSGQNHIRIFCDGADLDSVRAYAANPTVQGFTTNPTLMRKAGITDYEAFARTFLHLVPHLPVSFEVFADDEAEMEAQAYAIARWSPNVNVKIPVTDRSGRFLGELMQRLAVAGITVNVTAVLTLEQVERILEILPAQAPAIVSIFAGRIADTGVNPVPVMRRAAEWLHAHSSAQLLWASPREVLNFYQAEEAGCDIITMPPDLLAKLSLAGKNLDQYSLETVEMFFRDAQAAAYAIDTADLFPPQPLAMGVETPMHAIQRNGESEVLVLADGNRRSPLPRPAAP</sequence>
<comment type="caution">
    <text evidence="2">The sequence shown here is derived from an EMBL/GenBank/DDBJ whole genome shotgun (WGS) entry which is preliminary data.</text>
</comment>